<dbReference type="InterPro" id="IPR027417">
    <property type="entry name" value="P-loop_NTPase"/>
</dbReference>
<protein>
    <submittedName>
        <fullName evidence="1">Uncharacterized protein</fullName>
    </submittedName>
</protein>
<keyword evidence="2" id="KW-1185">Reference proteome</keyword>
<proteinExistence type="predicted"/>
<name>A0AA91M4R4_9MYCO</name>
<dbReference type="AlphaFoldDB" id="A0AA91M4R4"/>
<organism evidence="1 2">
    <name type="scientific">Mycolicibacter minnesotensis</name>
    <dbReference type="NCBI Taxonomy" id="1118379"/>
    <lineage>
        <taxon>Bacteria</taxon>
        <taxon>Bacillati</taxon>
        <taxon>Actinomycetota</taxon>
        <taxon>Actinomycetes</taxon>
        <taxon>Mycobacteriales</taxon>
        <taxon>Mycobacteriaceae</taxon>
        <taxon>Mycolicibacter</taxon>
    </lineage>
</organism>
<sequence>MTARVDWAGGSVVTHGHQLFADELTVLATQNADPRLSRIAAAITAPLQVAVTGRRGVGRRTVVAALAAAGIPSGSGAHSADLWVHVVAEVRKPEDDAAVRAAGRRPVLVVLNKTDLLGRDGAASSRASGEPMSALFAVAGLGGGFDDRLWEALRCLAARPADLSSAERLVNCVHPVPQQIRQRLCDTVDVSGIAALLDLARSEGTLEQGRARLVALSGVDGVLARLEVLGAAVYHRRMTQALLRLEAMAVADPRIDEFLVRDATVAARLGAAAAVMDLPDEPLLGRARRWHAHSGAPVGPAARACAADIARGSLRAWAATRS</sequence>
<evidence type="ECO:0000313" key="2">
    <source>
        <dbReference type="Proteomes" id="UP000192320"/>
    </source>
</evidence>
<accession>A0AA91M4R4</accession>
<gene>
    <name evidence="1" type="ORF">BST33_12165</name>
</gene>
<reference evidence="1 2" key="1">
    <citation type="submission" date="2017-02" db="EMBL/GenBank/DDBJ databases">
        <title>The new phylogeny of genus Mycobacterium.</title>
        <authorList>
            <person name="Tortoli E."/>
            <person name="Trovato A."/>
            <person name="Cirillo D.M."/>
        </authorList>
    </citation>
    <scope>NUCLEOTIDE SEQUENCE [LARGE SCALE GENOMIC DNA]</scope>
    <source>
        <strain evidence="1 2">DSM 45633</strain>
    </source>
</reference>
<dbReference type="EMBL" id="MVHZ01000012">
    <property type="protein sequence ID" value="ORB00107.1"/>
    <property type="molecule type" value="Genomic_DNA"/>
</dbReference>
<dbReference type="Proteomes" id="UP000192320">
    <property type="component" value="Unassembled WGS sequence"/>
</dbReference>
<evidence type="ECO:0000313" key="1">
    <source>
        <dbReference type="EMBL" id="ORB00107.1"/>
    </source>
</evidence>
<dbReference type="SUPFAM" id="SSF52540">
    <property type="entry name" value="P-loop containing nucleoside triphosphate hydrolases"/>
    <property type="match status" value="1"/>
</dbReference>
<comment type="caution">
    <text evidence="1">The sequence shown here is derived from an EMBL/GenBank/DDBJ whole genome shotgun (WGS) entry which is preliminary data.</text>
</comment>
<dbReference type="RefSeq" id="WP_083026414.1">
    <property type="nucleotide sequence ID" value="NZ_AP022589.1"/>
</dbReference>